<feature type="domain" description="DEAD-box RNA helicase Q" evidence="9">
    <location>
        <begin position="28"/>
        <end position="56"/>
    </location>
</feature>
<evidence type="ECO:0000313" key="11">
    <source>
        <dbReference type="Proteomes" id="UP000014978"/>
    </source>
</evidence>
<dbReference type="PROSITE" id="PS51194">
    <property type="entry name" value="HELICASE_CTER"/>
    <property type="match status" value="1"/>
</dbReference>
<dbReference type="OrthoDB" id="10265785at2759"/>
<name>S7W977_SPRLO</name>
<dbReference type="GO" id="GO:0000398">
    <property type="term" value="P:mRNA splicing, via spliceosome"/>
    <property type="evidence" value="ECO:0007669"/>
    <property type="project" value="EnsemblFungi"/>
</dbReference>
<dbReference type="VEuPathDB" id="MicrosporidiaDB:SLOPH_263"/>
<evidence type="ECO:0000256" key="1">
    <source>
        <dbReference type="ARBA" id="ARBA00012552"/>
    </source>
</evidence>
<dbReference type="Pfam" id="PF00271">
    <property type="entry name" value="Helicase_C"/>
    <property type="match status" value="1"/>
</dbReference>
<gene>
    <name evidence="10" type="ORF">SLOPH_263</name>
</gene>
<keyword evidence="4 10" id="KW-0347">Helicase</keyword>
<dbReference type="HOGENOM" id="CLU_003041_1_0_1"/>
<dbReference type="GO" id="GO:0003723">
    <property type="term" value="F:RNA binding"/>
    <property type="evidence" value="ECO:0007669"/>
    <property type="project" value="EnsemblFungi"/>
</dbReference>
<dbReference type="SMART" id="SM00490">
    <property type="entry name" value="HELICc"/>
    <property type="match status" value="1"/>
</dbReference>
<comment type="caution">
    <text evidence="10">The sequence shown here is derived from an EMBL/GenBank/DDBJ whole genome shotgun (WGS) entry which is preliminary data.</text>
</comment>
<feature type="domain" description="Helicase C-terminal" evidence="8">
    <location>
        <begin position="263"/>
        <end position="401"/>
    </location>
</feature>
<evidence type="ECO:0000256" key="5">
    <source>
        <dbReference type="ARBA" id="ARBA00022840"/>
    </source>
</evidence>
<dbReference type="FunCoup" id="S7W977">
    <property type="interactions" value="350"/>
</dbReference>
<proteinExistence type="predicted"/>
<dbReference type="PROSITE" id="PS51195">
    <property type="entry name" value="Q_MOTIF"/>
    <property type="match status" value="1"/>
</dbReference>
<dbReference type="SUPFAM" id="SSF52540">
    <property type="entry name" value="P-loop containing nucleoside triphosphate hydrolases"/>
    <property type="match status" value="1"/>
</dbReference>
<dbReference type="OMA" id="YAHVEPK"/>
<keyword evidence="3" id="KW-0378">Hydrolase</keyword>
<dbReference type="STRING" id="1358809.S7W977"/>
<sequence>MARSDDELIEYNDTMVTSRRKTQASHSANFKDFLLRDELNIAIQDAAFEHPSEVQQQCIPKAILGVDILCQAKSGTGKTGVFVISTLQQLKPIDNESSVLVIVHTKEMAYQIKEEYQRFIKPFNGVTVGVFYGGVDVEEDIRRLNKGSPTVFIGTPGRTLDLLKRKEVSFRHVKHLVIDECDQCITDLKLRRDIQEVLYRTPLEKQTMMFTATLNEESKATCLLFLNNPHEVYVGEESRLTLHGLTQGYLKVEETEKEKVLEDILDRYENINQCVIFVKDKMRAKRLTRHLSKQGFPTIDIHSGVPTKERLQRFNDFKERKYRMLVATDLMGRGIDIQDINMVINYDMPESAEAYLHRVGRAGRFETKGDSISFVSDESDSVVLNEVQKRFEVSIKDLKEQ</sequence>
<dbReference type="EMBL" id="ATCN01000257">
    <property type="protein sequence ID" value="EPR79431.1"/>
    <property type="molecule type" value="Genomic_DNA"/>
</dbReference>
<dbReference type="GO" id="GO:0000346">
    <property type="term" value="C:transcription export complex"/>
    <property type="evidence" value="ECO:0007669"/>
    <property type="project" value="EnsemblFungi"/>
</dbReference>
<dbReference type="InterPro" id="IPR014014">
    <property type="entry name" value="RNA_helicase_DEAD_Q_motif"/>
</dbReference>
<dbReference type="PROSITE" id="PS51192">
    <property type="entry name" value="HELICASE_ATP_BIND_1"/>
    <property type="match status" value="1"/>
</dbReference>
<dbReference type="InterPro" id="IPR014001">
    <property type="entry name" value="Helicase_ATP-bd"/>
</dbReference>
<accession>S7W977</accession>
<keyword evidence="11" id="KW-1185">Reference proteome</keyword>
<dbReference type="InterPro" id="IPR001650">
    <property type="entry name" value="Helicase_C-like"/>
</dbReference>
<dbReference type="GO" id="GO:0003724">
    <property type="term" value="F:RNA helicase activity"/>
    <property type="evidence" value="ECO:0007669"/>
    <property type="project" value="UniProtKB-EC"/>
</dbReference>
<dbReference type="PANTHER" id="PTHR47958">
    <property type="entry name" value="ATP-DEPENDENT RNA HELICASE DBP3"/>
    <property type="match status" value="1"/>
</dbReference>
<evidence type="ECO:0000259" key="9">
    <source>
        <dbReference type="PROSITE" id="PS51195"/>
    </source>
</evidence>
<dbReference type="GO" id="GO:0000781">
    <property type="term" value="C:chromosome, telomeric region"/>
    <property type="evidence" value="ECO:0007669"/>
    <property type="project" value="EnsemblFungi"/>
</dbReference>
<dbReference type="InParanoid" id="S7W977"/>
<dbReference type="GO" id="GO:0031509">
    <property type="term" value="P:subtelomeric heterochromatin formation"/>
    <property type="evidence" value="ECO:0007669"/>
    <property type="project" value="EnsemblFungi"/>
</dbReference>
<dbReference type="AlphaFoldDB" id="S7W977"/>
<evidence type="ECO:0000256" key="2">
    <source>
        <dbReference type="ARBA" id="ARBA00022741"/>
    </source>
</evidence>
<keyword evidence="5" id="KW-0067">ATP-binding</keyword>
<dbReference type="Gene3D" id="3.40.50.300">
    <property type="entry name" value="P-loop containing nucleotide triphosphate hydrolases"/>
    <property type="match status" value="2"/>
</dbReference>
<dbReference type="GO" id="GO:0016787">
    <property type="term" value="F:hydrolase activity"/>
    <property type="evidence" value="ECO:0007669"/>
    <property type="project" value="UniProtKB-KW"/>
</dbReference>
<evidence type="ECO:0000259" key="8">
    <source>
        <dbReference type="PROSITE" id="PS51194"/>
    </source>
</evidence>
<dbReference type="GO" id="GO:0031124">
    <property type="term" value="P:mRNA 3'-end processing"/>
    <property type="evidence" value="ECO:0007669"/>
    <property type="project" value="EnsemblFungi"/>
</dbReference>
<dbReference type="GO" id="GO:0006283">
    <property type="term" value="P:transcription-coupled nucleotide-excision repair"/>
    <property type="evidence" value="ECO:0007669"/>
    <property type="project" value="EnsemblFungi"/>
</dbReference>
<organism evidence="10 11">
    <name type="scientific">Spraguea lophii (strain 42_110)</name>
    <name type="common">Microsporidian parasite</name>
    <dbReference type="NCBI Taxonomy" id="1358809"/>
    <lineage>
        <taxon>Eukaryota</taxon>
        <taxon>Fungi</taxon>
        <taxon>Fungi incertae sedis</taxon>
        <taxon>Microsporidia</taxon>
        <taxon>Spragueidae</taxon>
        <taxon>Spraguea</taxon>
    </lineage>
</organism>
<evidence type="ECO:0000256" key="3">
    <source>
        <dbReference type="ARBA" id="ARBA00022801"/>
    </source>
</evidence>
<keyword evidence="2" id="KW-0547">Nucleotide-binding</keyword>
<dbReference type="InterPro" id="IPR011545">
    <property type="entry name" value="DEAD/DEAH_box_helicase_dom"/>
</dbReference>
<dbReference type="GO" id="GO:0006406">
    <property type="term" value="P:mRNA export from nucleus"/>
    <property type="evidence" value="ECO:0007669"/>
    <property type="project" value="EnsemblFungi"/>
</dbReference>
<dbReference type="GO" id="GO:0006368">
    <property type="term" value="P:transcription elongation by RNA polymerase II"/>
    <property type="evidence" value="ECO:0007669"/>
    <property type="project" value="EnsemblFungi"/>
</dbReference>
<reference evidence="11" key="1">
    <citation type="journal article" date="2013" name="PLoS Genet.">
        <title>The genome of Spraguea lophii and the basis of host-microsporidian interactions.</title>
        <authorList>
            <person name="Campbell S.E."/>
            <person name="Williams T.A."/>
            <person name="Yousuf A."/>
            <person name="Soanes D.M."/>
            <person name="Paszkiewicz K.H."/>
            <person name="Williams B.A.P."/>
        </authorList>
    </citation>
    <scope>NUCLEOTIDE SEQUENCE [LARGE SCALE GENOMIC DNA]</scope>
    <source>
        <strain evidence="11">42_110</strain>
    </source>
</reference>
<feature type="domain" description="Helicase ATP-binding" evidence="7">
    <location>
        <begin position="59"/>
        <end position="232"/>
    </location>
</feature>
<dbReference type="GO" id="GO:0005524">
    <property type="term" value="F:ATP binding"/>
    <property type="evidence" value="ECO:0007669"/>
    <property type="project" value="UniProtKB-KW"/>
</dbReference>
<dbReference type="Proteomes" id="UP000014978">
    <property type="component" value="Unassembled WGS sequence"/>
</dbReference>
<dbReference type="EC" id="3.6.4.13" evidence="1"/>
<dbReference type="Pfam" id="PF00270">
    <property type="entry name" value="DEAD"/>
    <property type="match status" value="1"/>
</dbReference>
<evidence type="ECO:0000313" key="10">
    <source>
        <dbReference type="EMBL" id="EPR79431.1"/>
    </source>
</evidence>
<dbReference type="InterPro" id="IPR027417">
    <property type="entry name" value="P-loop_NTPase"/>
</dbReference>
<evidence type="ECO:0000259" key="7">
    <source>
        <dbReference type="PROSITE" id="PS51192"/>
    </source>
</evidence>
<feature type="short sequence motif" description="Q motif" evidence="6">
    <location>
        <begin position="28"/>
        <end position="56"/>
    </location>
</feature>
<protein>
    <recommendedName>
        <fullName evidence="1">RNA helicase</fullName>
        <ecNumber evidence="1">3.6.4.13</ecNumber>
    </recommendedName>
</protein>
<evidence type="ECO:0000256" key="6">
    <source>
        <dbReference type="PROSITE-ProRule" id="PRU00552"/>
    </source>
</evidence>
<evidence type="ECO:0000256" key="4">
    <source>
        <dbReference type="ARBA" id="ARBA00022806"/>
    </source>
</evidence>
<dbReference type="SMART" id="SM00487">
    <property type="entry name" value="DEXDc"/>
    <property type="match status" value="1"/>
</dbReference>
<dbReference type="CDD" id="cd18787">
    <property type="entry name" value="SF2_C_DEAD"/>
    <property type="match status" value="1"/>
</dbReference>